<dbReference type="Pfam" id="PF13673">
    <property type="entry name" value="Acetyltransf_10"/>
    <property type="match status" value="1"/>
</dbReference>
<dbReference type="PATRIC" id="fig|36849.3.peg.266"/>
<dbReference type="InterPro" id="IPR000182">
    <property type="entry name" value="GNAT_dom"/>
</dbReference>
<name>A0A0P8YGG8_9CLOT</name>
<reference evidence="2 3" key="1">
    <citation type="submission" date="2015-09" db="EMBL/GenBank/DDBJ databases">
        <title>Genome sequence of Oxobacter pfennigii DSM 3222.</title>
        <authorList>
            <person name="Poehlein A."/>
            <person name="Bengelsdorf F.R."/>
            <person name="Schiel-Bengelsdorf B."/>
            <person name="Duerre P."/>
            <person name="Daniel R."/>
        </authorList>
    </citation>
    <scope>NUCLEOTIDE SEQUENCE [LARGE SCALE GENOMIC DNA]</scope>
    <source>
        <strain evidence="2 3">DSM 3222</strain>
    </source>
</reference>
<gene>
    <name evidence="2" type="ORF">OXPF_02420</name>
</gene>
<dbReference type="AlphaFoldDB" id="A0A0P8YGG8"/>
<evidence type="ECO:0000313" key="2">
    <source>
        <dbReference type="EMBL" id="KPU46132.1"/>
    </source>
</evidence>
<keyword evidence="2" id="KW-0808">Transferase</keyword>
<proteinExistence type="predicted"/>
<dbReference type="SUPFAM" id="SSF55729">
    <property type="entry name" value="Acyl-CoA N-acyltransferases (Nat)"/>
    <property type="match status" value="1"/>
</dbReference>
<organism evidence="2 3">
    <name type="scientific">Oxobacter pfennigii</name>
    <dbReference type="NCBI Taxonomy" id="36849"/>
    <lineage>
        <taxon>Bacteria</taxon>
        <taxon>Bacillati</taxon>
        <taxon>Bacillota</taxon>
        <taxon>Clostridia</taxon>
        <taxon>Eubacteriales</taxon>
        <taxon>Clostridiaceae</taxon>
        <taxon>Oxobacter</taxon>
    </lineage>
</organism>
<dbReference type="PROSITE" id="PS51186">
    <property type="entry name" value="GNAT"/>
    <property type="match status" value="1"/>
</dbReference>
<comment type="caution">
    <text evidence="2">The sequence shown here is derived from an EMBL/GenBank/DDBJ whole genome shotgun (WGS) entry which is preliminary data.</text>
</comment>
<evidence type="ECO:0000313" key="3">
    <source>
        <dbReference type="Proteomes" id="UP000050326"/>
    </source>
</evidence>
<accession>A0A0P8YGG8</accession>
<dbReference type="InterPro" id="IPR016181">
    <property type="entry name" value="Acyl_CoA_acyltransferase"/>
</dbReference>
<dbReference type="EMBL" id="LKET01000014">
    <property type="protein sequence ID" value="KPU46132.1"/>
    <property type="molecule type" value="Genomic_DNA"/>
</dbReference>
<keyword evidence="3" id="KW-1185">Reference proteome</keyword>
<dbReference type="CDD" id="cd04301">
    <property type="entry name" value="NAT_SF"/>
    <property type="match status" value="1"/>
</dbReference>
<dbReference type="OrthoDB" id="164032at2"/>
<dbReference type="Proteomes" id="UP000050326">
    <property type="component" value="Unassembled WGS sequence"/>
</dbReference>
<protein>
    <submittedName>
        <fullName evidence="2">Acetyltransferase (GNAT) family protein</fullName>
    </submittedName>
</protein>
<feature type="domain" description="N-acetyltransferase" evidence="1">
    <location>
        <begin position="2"/>
        <end position="152"/>
    </location>
</feature>
<dbReference type="STRING" id="36849.OXPF_02420"/>
<sequence length="152" mass="17639">MLNIRSARESEYGILTDIAIKSEAYWGYDSDYMNKFKSVYNVGKEFIRNNITAIIEENDKIVGFYGILTEKNETSLEYFFIESEYIGKGYGKLLWNYMIRNCKEVGIKEFTIVTSPQAKCFYVNMGAIHCGEVESLLKKGRMIPRLIYSVEK</sequence>
<dbReference type="RefSeq" id="WP_054873393.1">
    <property type="nucleotide sequence ID" value="NZ_LKET01000014.1"/>
</dbReference>
<dbReference type="GO" id="GO:0016747">
    <property type="term" value="F:acyltransferase activity, transferring groups other than amino-acyl groups"/>
    <property type="evidence" value="ECO:0007669"/>
    <property type="project" value="InterPro"/>
</dbReference>
<dbReference type="Gene3D" id="3.40.630.30">
    <property type="match status" value="1"/>
</dbReference>
<evidence type="ECO:0000259" key="1">
    <source>
        <dbReference type="PROSITE" id="PS51186"/>
    </source>
</evidence>